<dbReference type="CDD" id="cd02165">
    <property type="entry name" value="NMNAT"/>
    <property type="match status" value="1"/>
</dbReference>
<dbReference type="EC" id="2.7.7.18" evidence="14"/>
<comment type="caution">
    <text evidence="16">The sequence shown here is derived from an EMBL/GenBank/DDBJ whole genome shotgun (WGS) entry which is preliminary data.</text>
</comment>
<feature type="domain" description="HD/PDEase" evidence="15">
    <location>
        <begin position="229"/>
        <end position="356"/>
    </location>
</feature>
<evidence type="ECO:0000256" key="14">
    <source>
        <dbReference type="HAMAP-Rule" id="MF_00244"/>
    </source>
</evidence>
<comment type="function">
    <text evidence="1 14">Catalyzes the reversible adenylation of nicotinate mononucleotide (NaMN) to nicotinic acid adenine dinucleotide (NaAD).</text>
</comment>
<dbReference type="EMBL" id="DYUC01000108">
    <property type="protein sequence ID" value="HJG87534.1"/>
    <property type="molecule type" value="Genomic_DNA"/>
</dbReference>
<dbReference type="NCBIfam" id="TIGR00277">
    <property type="entry name" value="HDIG"/>
    <property type="match status" value="1"/>
</dbReference>
<keyword evidence="4 14" id="KW-0808">Transferase</keyword>
<dbReference type="GO" id="GO:0008803">
    <property type="term" value="F:bis(5'-nucleosyl)-tetraphosphatase (symmetrical) activity"/>
    <property type="evidence" value="ECO:0007669"/>
    <property type="project" value="UniProtKB-EC"/>
</dbReference>
<dbReference type="SUPFAM" id="SSF109604">
    <property type="entry name" value="HD-domain/PDEase-like"/>
    <property type="match status" value="1"/>
</dbReference>
<dbReference type="InterPro" id="IPR006674">
    <property type="entry name" value="HD_domain"/>
</dbReference>
<evidence type="ECO:0000256" key="3">
    <source>
        <dbReference type="ARBA" id="ARBA00022642"/>
    </source>
</evidence>
<dbReference type="HAMAP" id="MF_00244">
    <property type="entry name" value="NaMN_adenylyltr"/>
    <property type="match status" value="1"/>
</dbReference>
<evidence type="ECO:0000256" key="11">
    <source>
        <dbReference type="ARBA" id="ARBA00023027"/>
    </source>
</evidence>
<dbReference type="Proteomes" id="UP000760668">
    <property type="component" value="Unassembled WGS sequence"/>
</dbReference>
<evidence type="ECO:0000256" key="6">
    <source>
        <dbReference type="ARBA" id="ARBA00022723"/>
    </source>
</evidence>
<dbReference type="InterPro" id="IPR005248">
    <property type="entry name" value="NadD/NMNAT"/>
</dbReference>
<keyword evidence="8 16" id="KW-0378">Hydrolase</keyword>
<dbReference type="PANTHER" id="PTHR39321">
    <property type="entry name" value="NICOTINATE-NUCLEOTIDE ADENYLYLTRANSFERASE-RELATED"/>
    <property type="match status" value="1"/>
</dbReference>
<dbReference type="GO" id="GO:0046872">
    <property type="term" value="F:metal ion binding"/>
    <property type="evidence" value="ECO:0007669"/>
    <property type="project" value="UniProtKB-KW"/>
</dbReference>
<dbReference type="PANTHER" id="PTHR39321:SF3">
    <property type="entry name" value="PHOSPHOPANTETHEINE ADENYLYLTRANSFERASE"/>
    <property type="match status" value="1"/>
</dbReference>
<keyword evidence="5 14" id="KW-0548">Nucleotidyltransferase</keyword>
<evidence type="ECO:0000259" key="15">
    <source>
        <dbReference type="SMART" id="SM00471"/>
    </source>
</evidence>
<gene>
    <name evidence="16" type="primary">yqeK</name>
    <name evidence="14" type="synonym">nadD</name>
    <name evidence="16" type="ORF">K8V01_11030</name>
</gene>
<dbReference type="Pfam" id="PF01966">
    <property type="entry name" value="HD"/>
    <property type="match status" value="1"/>
</dbReference>
<keyword evidence="6" id="KW-0479">Metal-binding</keyword>
<keyword evidence="11 14" id="KW-0520">NAD</keyword>
<evidence type="ECO:0000256" key="5">
    <source>
        <dbReference type="ARBA" id="ARBA00022695"/>
    </source>
</evidence>
<evidence type="ECO:0000256" key="1">
    <source>
        <dbReference type="ARBA" id="ARBA00002324"/>
    </source>
</evidence>
<dbReference type="GO" id="GO:0005524">
    <property type="term" value="F:ATP binding"/>
    <property type="evidence" value="ECO:0007669"/>
    <property type="project" value="UniProtKB-KW"/>
</dbReference>
<dbReference type="InterPro" id="IPR004821">
    <property type="entry name" value="Cyt_trans-like"/>
</dbReference>
<keyword evidence="10" id="KW-0408">Iron</keyword>
<dbReference type="Pfam" id="PF01467">
    <property type="entry name" value="CTP_transf_like"/>
    <property type="match status" value="1"/>
</dbReference>
<dbReference type="GO" id="GO:0004515">
    <property type="term" value="F:nicotinate-nucleotide adenylyltransferase activity"/>
    <property type="evidence" value="ECO:0007669"/>
    <property type="project" value="UniProtKB-UniRule"/>
</dbReference>
<sequence length="406" mass="45632">MKIGIYGGTFNPPHLGHMAAAQAAMAVLGLDKLFFIPAALPPHKELPADGAGAEHRLAMTALMADGLGESIGRRGDVEALDIELRRTGKSYTADTLEELHGRFPADELWLLMGTDMFLTIQNWYEPERIMALAGIAAFARTETDSGELLRVQADYLTKTYQARVQLVELPKITDLSSTQMRELLEEGQGGDRLWPPVYGYILRNGLYGEHRDLKRLNDAELRCASYSMIRAKRIPHIKGTEQAAVELAERWGADVEKARRAAILHDCTKYLNMEEQLQLCRQYGIVLDDLEQKSVKLLHSKTGAAIARDVFGVPDDIYWAIFWHTTGKADMSTLEKVLYLADYMEPTRDFPGVEKLRELTRRDLDAALHLGLEMSVEDLEERGVPVHHNTMEALNWVLEHGPRDPS</sequence>
<evidence type="ECO:0000256" key="13">
    <source>
        <dbReference type="ARBA" id="ARBA00049417"/>
    </source>
</evidence>
<protein>
    <recommendedName>
        <fullName evidence="14">Probable nicotinate-nucleotide adenylyltransferase</fullName>
        <ecNumber evidence="14">2.7.7.18</ecNumber>
    </recommendedName>
    <alternativeName>
        <fullName evidence="14">Deamido-NAD(+) diphosphorylase</fullName>
    </alternativeName>
    <alternativeName>
        <fullName evidence="14">Deamido-NAD(+) pyrophosphorylase</fullName>
    </alternativeName>
    <alternativeName>
        <fullName evidence="14">Nicotinate mononucleotide adenylyltransferase</fullName>
        <shortName evidence="14">NaMN adenylyltransferase</shortName>
    </alternativeName>
</protein>
<organism evidence="16 17">
    <name type="scientific">Pseudoflavonifractor capillosus</name>
    <dbReference type="NCBI Taxonomy" id="106588"/>
    <lineage>
        <taxon>Bacteria</taxon>
        <taxon>Bacillati</taxon>
        <taxon>Bacillota</taxon>
        <taxon>Clostridia</taxon>
        <taxon>Eubacteriales</taxon>
        <taxon>Oscillospiraceae</taxon>
        <taxon>Pseudoflavonifractor</taxon>
    </lineage>
</organism>
<evidence type="ECO:0000313" key="17">
    <source>
        <dbReference type="Proteomes" id="UP000760668"/>
    </source>
</evidence>
<evidence type="ECO:0000256" key="2">
    <source>
        <dbReference type="ARBA" id="ARBA00005019"/>
    </source>
</evidence>
<keyword evidence="7 14" id="KW-0547">Nucleotide-binding</keyword>
<keyword evidence="3 14" id="KW-0662">Pyridine nucleotide biosynthesis</keyword>
<evidence type="ECO:0000256" key="12">
    <source>
        <dbReference type="ARBA" id="ARBA00048721"/>
    </source>
</evidence>
<evidence type="ECO:0000313" key="16">
    <source>
        <dbReference type="EMBL" id="HJG87534.1"/>
    </source>
</evidence>
<comment type="catalytic activity">
    <reaction evidence="12 14">
        <text>nicotinate beta-D-ribonucleotide + ATP + H(+) = deamido-NAD(+) + diphosphate</text>
        <dbReference type="Rhea" id="RHEA:22860"/>
        <dbReference type="ChEBI" id="CHEBI:15378"/>
        <dbReference type="ChEBI" id="CHEBI:30616"/>
        <dbReference type="ChEBI" id="CHEBI:33019"/>
        <dbReference type="ChEBI" id="CHEBI:57502"/>
        <dbReference type="ChEBI" id="CHEBI:58437"/>
        <dbReference type="EC" id="2.7.7.18"/>
    </reaction>
</comment>
<dbReference type="AlphaFoldDB" id="A0A921STS6"/>
<dbReference type="InterPro" id="IPR003607">
    <property type="entry name" value="HD/PDEase_dom"/>
</dbReference>
<evidence type="ECO:0000256" key="4">
    <source>
        <dbReference type="ARBA" id="ARBA00022679"/>
    </source>
</evidence>
<dbReference type="NCBIfam" id="TIGR00488">
    <property type="entry name" value="bis(5'-nucleosyl)-tetraphosphatase (symmetrical) YqeK"/>
    <property type="match status" value="1"/>
</dbReference>
<name>A0A921STS6_9FIRM</name>
<accession>A0A921STS6</accession>
<keyword evidence="9 14" id="KW-0067">ATP-binding</keyword>
<reference evidence="16" key="2">
    <citation type="submission" date="2021-09" db="EMBL/GenBank/DDBJ databases">
        <authorList>
            <person name="Gilroy R."/>
        </authorList>
    </citation>
    <scope>NUCLEOTIDE SEQUENCE</scope>
    <source>
        <strain evidence="16">CHK179-5677</strain>
    </source>
</reference>
<proteinExistence type="inferred from homology"/>
<dbReference type="NCBIfam" id="TIGR00482">
    <property type="entry name" value="nicotinate (nicotinamide) nucleotide adenylyltransferase"/>
    <property type="match status" value="1"/>
</dbReference>
<dbReference type="SUPFAM" id="SSF52374">
    <property type="entry name" value="Nucleotidylyl transferase"/>
    <property type="match status" value="1"/>
</dbReference>
<comment type="catalytic activity">
    <reaction evidence="13">
        <text>P(1),P(4)-bis(5'-adenosyl) tetraphosphate + H2O = 2 ADP + 2 H(+)</text>
        <dbReference type="Rhea" id="RHEA:24252"/>
        <dbReference type="ChEBI" id="CHEBI:15377"/>
        <dbReference type="ChEBI" id="CHEBI:15378"/>
        <dbReference type="ChEBI" id="CHEBI:58141"/>
        <dbReference type="ChEBI" id="CHEBI:456216"/>
        <dbReference type="EC" id="3.6.1.41"/>
    </reaction>
</comment>
<dbReference type="InterPro" id="IPR006675">
    <property type="entry name" value="HDIG_dom"/>
</dbReference>
<dbReference type="InterPro" id="IPR005249">
    <property type="entry name" value="YqeK"/>
</dbReference>
<dbReference type="RefSeq" id="WP_295368822.1">
    <property type="nucleotide sequence ID" value="NZ_DYUC01000108.1"/>
</dbReference>
<comment type="pathway">
    <text evidence="2 14">Cofactor biosynthesis; NAD(+) biosynthesis; deamido-NAD(+) from nicotinate D-ribonucleotide: step 1/1.</text>
</comment>
<dbReference type="Gene3D" id="1.10.3210.10">
    <property type="entry name" value="Hypothetical protein af1432"/>
    <property type="match status" value="1"/>
</dbReference>
<reference evidence="16" key="1">
    <citation type="journal article" date="2021" name="PeerJ">
        <title>Extensive microbial diversity within the chicken gut microbiome revealed by metagenomics and culture.</title>
        <authorList>
            <person name="Gilroy R."/>
            <person name="Ravi A."/>
            <person name="Getino M."/>
            <person name="Pursley I."/>
            <person name="Horton D.L."/>
            <person name="Alikhan N.F."/>
            <person name="Baker D."/>
            <person name="Gharbi K."/>
            <person name="Hall N."/>
            <person name="Watson M."/>
            <person name="Adriaenssens E.M."/>
            <person name="Foster-Nyarko E."/>
            <person name="Jarju S."/>
            <person name="Secka A."/>
            <person name="Antonio M."/>
            <person name="Oren A."/>
            <person name="Chaudhuri R.R."/>
            <person name="La Ragione R."/>
            <person name="Hildebrand F."/>
            <person name="Pallen M.J."/>
        </authorList>
    </citation>
    <scope>NUCLEOTIDE SEQUENCE</scope>
    <source>
        <strain evidence="16">CHK179-5677</strain>
    </source>
</reference>
<evidence type="ECO:0000256" key="7">
    <source>
        <dbReference type="ARBA" id="ARBA00022741"/>
    </source>
</evidence>
<dbReference type="GO" id="GO:0009435">
    <property type="term" value="P:NAD+ biosynthetic process"/>
    <property type="evidence" value="ECO:0007669"/>
    <property type="project" value="UniProtKB-UniRule"/>
</dbReference>
<dbReference type="InterPro" id="IPR014729">
    <property type="entry name" value="Rossmann-like_a/b/a_fold"/>
</dbReference>
<comment type="similarity">
    <text evidence="14">Belongs to the NadD family.</text>
</comment>
<dbReference type="SMART" id="SM00471">
    <property type="entry name" value="HDc"/>
    <property type="match status" value="1"/>
</dbReference>
<evidence type="ECO:0000256" key="8">
    <source>
        <dbReference type="ARBA" id="ARBA00022801"/>
    </source>
</evidence>
<evidence type="ECO:0000256" key="9">
    <source>
        <dbReference type="ARBA" id="ARBA00022840"/>
    </source>
</evidence>
<evidence type="ECO:0000256" key="10">
    <source>
        <dbReference type="ARBA" id="ARBA00023004"/>
    </source>
</evidence>
<dbReference type="CDD" id="cd00077">
    <property type="entry name" value="HDc"/>
    <property type="match status" value="1"/>
</dbReference>
<dbReference type="Gene3D" id="3.40.50.620">
    <property type="entry name" value="HUPs"/>
    <property type="match status" value="1"/>
</dbReference>